<reference evidence="2" key="1">
    <citation type="journal article" date="2020" name="Ecol. Evol.">
        <title>Genome structure and content of the rice root-knot nematode (Meloidogyne graminicola).</title>
        <authorList>
            <person name="Phan N.T."/>
            <person name="Danchin E.G.J."/>
            <person name="Klopp C."/>
            <person name="Perfus-Barbeoch L."/>
            <person name="Kozlowski D.K."/>
            <person name="Koutsovoulos G.D."/>
            <person name="Lopez-Roques C."/>
            <person name="Bouchez O."/>
            <person name="Zahm M."/>
            <person name="Besnard G."/>
            <person name="Bellafiore S."/>
        </authorList>
    </citation>
    <scope>NUCLEOTIDE SEQUENCE</scope>
    <source>
        <strain evidence="2">VN-18</strain>
    </source>
</reference>
<name>A0A8S9ZNB9_9BILA</name>
<evidence type="ECO:0000313" key="2">
    <source>
        <dbReference type="EMBL" id="KAF7634914.1"/>
    </source>
</evidence>
<organism evidence="2 3">
    <name type="scientific">Meloidogyne graminicola</name>
    <dbReference type="NCBI Taxonomy" id="189291"/>
    <lineage>
        <taxon>Eukaryota</taxon>
        <taxon>Metazoa</taxon>
        <taxon>Ecdysozoa</taxon>
        <taxon>Nematoda</taxon>
        <taxon>Chromadorea</taxon>
        <taxon>Rhabditida</taxon>
        <taxon>Tylenchina</taxon>
        <taxon>Tylenchomorpha</taxon>
        <taxon>Tylenchoidea</taxon>
        <taxon>Meloidogynidae</taxon>
        <taxon>Meloidogyninae</taxon>
        <taxon>Meloidogyne</taxon>
    </lineage>
</organism>
<keyword evidence="3" id="KW-1185">Reference proteome</keyword>
<dbReference type="EMBL" id="JABEBT010000049">
    <property type="protein sequence ID" value="KAF7634914.1"/>
    <property type="molecule type" value="Genomic_DNA"/>
</dbReference>
<comment type="caution">
    <text evidence="2">The sequence shown here is derived from an EMBL/GenBank/DDBJ whole genome shotgun (WGS) entry which is preliminary data.</text>
</comment>
<feature type="region of interest" description="Disordered" evidence="1">
    <location>
        <begin position="105"/>
        <end position="127"/>
    </location>
</feature>
<dbReference type="Proteomes" id="UP000605970">
    <property type="component" value="Unassembled WGS sequence"/>
</dbReference>
<evidence type="ECO:0000313" key="3">
    <source>
        <dbReference type="Proteomes" id="UP000605970"/>
    </source>
</evidence>
<accession>A0A8S9ZNB9</accession>
<gene>
    <name evidence="2" type="ORF">Mgra_00005656</name>
</gene>
<dbReference type="AlphaFoldDB" id="A0A8S9ZNB9"/>
<proteinExistence type="predicted"/>
<sequence>MSNNHLSLAPCCQQMFHEKEMFKRALHREREKRRFVELAYKDLLKIHQNLIELKSTLDVSSSSFIISSTANEHQPEQQNTQNFEIASSPITLLTKPSKNFLKQRVQFNEQSAKHLPSSPSFGMNKDSANEVFQSNSQGPCY</sequence>
<evidence type="ECO:0000256" key="1">
    <source>
        <dbReference type="SAM" id="MobiDB-lite"/>
    </source>
</evidence>
<protein>
    <submittedName>
        <fullName evidence="2">Uncharacterized protein</fullName>
    </submittedName>
</protein>